<dbReference type="SUPFAM" id="SSF54001">
    <property type="entry name" value="Cysteine proteinases"/>
    <property type="match status" value="1"/>
</dbReference>
<dbReference type="PANTHER" id="PTHR46333">
    <property type="entry name" value="CYTOKINESIS PROTEIN 3"/>
    <property type="match status" value="1"/>
</dbReference>
<keyword evidence="3" id="KW-1185">Reference proteome</keyword>
<organism evidence="2 3">
    <name type="scientific">Paenibacillus paeoniae</name>
    <dbReference type="NCBI Taxonomy" id="2292705"/>
    <lineage>
        <taxon>Bacteria</taxon>
        <taxon>Bacillati</taxon>
        <taxon>Bacillota</taxon>
        <taxon>Bacilli</taxon>
        <taxon>Bacillales</taxon>
        <taxon>Paenibacillaceae</taxon>
        <taxon>Paenibacillus</taxon>
    </lineage>
</organism>
<dbReference type="SMART" id="SM00460">
    <property type="entry name" value="TGc"/>
    <property type="match status" value="1"/>
</dbReference>
<dbReference type="InterPro" id="IPR002931">
    <property type="entry name" value="Transglutaminase-like"/>
</dbReference>
<dbReference type="InterPro" id="IPR052557">
    <property type="entry name" value="CAP/Cytokinesis_protein"/>
</dbReference>
<evidence type="ECO:0000259" key="1">
    <source>
        <dbReference type="SMART" id="SM00460"/>
    </source>
</evidence>
<feature type="domain" description="Transglutaminase-like" evidence="1">
    <location>
        <begin position="153"/>
        <end position="211"/>
    </location>
</feature>
<proteinExistence type="predicted"/>
<accession>A0A371P035</accession>
<sequence length="237" mass="26614">MNSADLSSGVVSISYAVKKNVKTKVMISKGKESYTYNLLAGKTEEKFPLQLGNGEYTIALLENISGKSYKVVKQSSLQLKLKDENVIYLNSVQNISWTSTDKATAKAQELVKGKKTDEERVKAIYNFITTTIVYDNKLAKAVPSDYLPDIERTLTMKKDICYGYASLFAAMLRSLDIPTKLVMGNTEYVDVYHAWNEVYLNGKWVTIDTTLDAGTVQSKKNAVMIKDSKMYTKAKQY</sequence>
<dbReference type="Pfam" id="PF01841">
    <property type="entry name" value="Transglut_core"/>
    <property type="match status" value="1"/>
</dbReference>
<dbReference type="Proteomes" id="UP000261905">
    <property type="component" value="Unassembled WGS sequence"/>
</dbReference>
<dbReference type="PANTHER" id="PTHR46333:SF2">
    <property type="entry name" value="CYTOKINESIS PROTEIN 3"/>
    <property type="match status" value="1"/>
</dbReference>
<protein>
    <submittedName>
        <fullName evidence="2">Transglutaminase domain-containing protein</fullName>
    </submittedName>
</protein>
<dbReference type="InterPro" id="IPR038765">
    <property type="entry name" value="Papain-like_cys_pep_sf"/>
</dbReference>
<reference evidence="2 3" key="1">
    <citation type="submission" date="2018-08" db="EMBL/GenBank/DDBJ databases">
        <title>Paenibacillus sp. M4BSY-1, whole genome shotgun sequence.</title>
        <authorList>
            <person name="Tuo L."/>
        </authorList>
    </citation>
    <scope>NUCLEOTIDE SEQUENCE [LARGE SCALE GENOMIC DNA]</scope>
    <source>
        <strain evidence="2 3">M4BSY-1</strain>
    </source>
</reference>
<dbReference type="Gene3D" id="3.10.620.30">
    <property type="match status" value="1"/>
</dbReference>
<dbReference type="AlphaFoldDB" id="A0A371P035"/>
<dbReference type="GO" id="GO:0005737">
    <property type="term" value="C:cytoplasm"/>
    <property type="evidence" value="ECO:0007669"/>
    <property type="project" value="TreeGrafter"/>
</dbReference>
<comment type="caution">
    <text evidence="2">The sequence shown here is derived from an EMBL/GenBank/DDBJ whole genome shotgun (WGS) entry which is preliminary data.</text>
</comment>
<name>A0A371P035_9BACL</name>
<gene>
    <name evidence="2" type="ORF">DX130_25565</name>
</gene>
<evidence type="ECO:0000313" key="3">
    <source>
        <dbReference type="Proteomes" id="UP000261905"/>
    </source>
</evidence>
<evidence type="ECO:0000313" key="2">
    <source>
        <dbReference type="EMBL" id="REK69292.1"/>
    </source>
</evidence>
<dbReference type="EMBL" id="QUBQ01000009">
    <property type="protein sequence ID" value="REK69292.1"/>
    <property type="molecule type" value="Genomic_DNA"/>
</dbReference>
<dbReference type="OrthoDB" id="9787782at2"/>